<dbReference type="InterPro" id="IPR018060">
    <property type="entry name" value="HTH_AraC"/>
</dbReference>
<evidence type="ECO:0000313" key="6">
    <source>
        <dbReference type="Proteomes" id="UP000484875"/>
    </source>
</evidence>
<dbReference type="GO" id="GO:0003700">
    <property type="term" value="F:DNA-binding transcription factor activity"/>
    <property type="evidence" value="ECO:0007669"/>
    <property type="project" value="InterPro"/>
</dbReference>
<name>A0A845HKM9_9BURK</name>
<dbReference type="SUPFAM" id="SSF46689">
    <property type="entry name" value="Homeodomain-like"/>
    <property type="match status" value="1"/>
</dbReference>
<evidence type="ECO:0000256" key="2">
    <source>
        <dbReference type="ARBA" id="ARBA00023125"/>
    </source>
</evidence>
<sequence>MIAYPTGSEHRIALRSGVGATAGVVQERELAFKRLFIEGPILIVVEQGSKSLRWPGGACEIRAGEAIALAGGQSVDVTNRTGEQGSYRARWVAWDGALIAAHANAHAQQAVIRHALPITGAPADFIAAFGQAAEAMEGERVPLDIARHRAAELLLWIGLHGGRFEQSRDLTLAVKLRRMVGGDVAREWSAGVVASEFAVSEATLRRKLADEGTSLSAILVDARMTFALQLLQSTAQPVTQIALAVGYQTPSQFAMRFRDRFGFAPTAVRGHRRQTVLESLRP</sequence>
<evidence type="ECO:0000313" key="5">
    <source>
        <dbReference type="EMBL" id="MYN19902.1"/>
    </source>
</evidence>
<comment type="caution">
    <text evidence="5">The sequence shown here is derived from an EMBL/GenBank/DDBJ whole genome shotgun (WGS) entry which is preliminary data.</text>
</comment>
<organism evidence="5 6">
    <name type="scientific">Duganella vulcania</name>
    <dbReference type="NCBI Taxonomy" id="2692166"/>
    <lineage>
        <taxon>Bacteria</taxon>
        <taxon>Pseudomonadati</taxon>
        <taxon>Pseudomonadota</taxon>
        <taxon>Betaproteobacteria</taxon>
        <taxon>Burkholderiales</taxon>
        <taxon>Oxalobacteraceae</taxon>
        <taxon>Telluria group</taxon>
        <taxon>Duganella</taxon>
    </lineage>
</organism>
<dbReference type="InterPro" id="IPR009057">
    <property type="entry name" value="Homeodomain-like_sf"/>
</dbReference>
<feature type="domain" description="HTH araC/xylS-type" evidence="4">
    <location>
        <begin position="174"/>
        <end position="271"/>
    </location>
</feature>
<dbReference type="PROSITE" id="PS01124">
    <property type="entry name" value="HTH_ARAC_FAMILY_2"/>
    <property type="match status" value="1"/>
</dbReference>
<dbReference type="Pfam" id="PF12833">
    <property type="entry name" value="HTH_18"/>
    <property type="match status" value="1"/>
</dbReference>
<keyword evidence="6" id="KW-1185">Reference proteome</keyword>
<dbReference type="SMART" id="SM00342">
    <property type="entry name" value="HTH_ARAC"/>
    <property type="match status" value="1"/>
</dbReference>
<dbReference type="Gene3D" id="1.10.10.60">
    <property type="entry name" value="Homeodomain-like"/>
    <property type="match status" value="1"/>
</dbReference>
<keyword evidence="3" id="KW-0804">Transcription</keyword>
<dbReference type="GO" id="GO:0005829">
    <property type="term" value="C:cytosol"/>
    <property type="evidence" value="ECO:0007669"/>
    <property type="project" value="TreeGrafter"/>
</dbReference>
<dbReference type="PANTHER" id="PTHR47894">
    <property type="entry name" value="HTH-TYPE TRANSCRIPTIONAL REGULATOR GADX"/>
    <property type="match status" value="1"/>
</dbReference>
<evidence type="ECO:0000256" key="1">
    <source>
        <dbReference type="ARBA" id="ARBA00023015"/>
    </source>
</evidence>
<dbReference type="InterPro" id="IPR018062">
    <property type="entry name" value="HTH_AraC-typ_CS"/>
</dbReference>
<dbReference type="AlphaFoldDB" id="A0A845HKM9"/>
<dbReference type="PANTHER" id="PTHR47894:SF4">
    <property type="entry name" value="HTH-TYPE TRANSCRIPTIONAL REGULATOR GADX"/>
    <property type="match status" value="1"/>
</dbReference>
<dbReference type="Proteomes" id="UP000484875">
    <property type="component" value="Unassembled WGS sequence"/>
</dbReference>
<gene>
    <name evidence="5" type="ORF">GTP81_24455</name>
</gene>
<protein>
    <submittedName>
        <fullName evidence="5">Helix-turn-helix domain-containing protein</fullName>
    </submittedName>
</protein>
<evidence type="ECO:0000256" key="3">
    <source>
        <dbReference type="ARBA" id="ARBA00023163"/>
    </source>
</evidence>
<keyword evidence="2" id="KW-0238">DNA-binding</keyword>
<dbReference type="RefSeq" id="WP_161092283.1">
    <property type="nucleotide sequence ID" value="NZ_WWCV01000057.1"/>
</dbReference>
<reference evidence="5 6" key="1">
    <citation type="submission" date="2019-12" db="EMBL/GenBank/DDBJ databases">
        <title>Novel species isolated from a subtropical stream in China.</title>
        <authorList>
            <person name="Lu H."/>
        </authorList>
    </citation>
    <scope>NUCLEOTIDE SEQUENCE [LARGE SCALE GENOMIC DNA]</scope>
    <source>
        <strain evidence="5 6">FT107W</strain>
    </source>
</reference>
<dbReference type="EMBL" id="WWCV01000057">
    <property type="protein sequence ID" value="MYN19902.1"/>
    <property type="molecule type" value="Genomic_DNA"/>
</dbReference>
<proteinExistence type="predicted"/>
<dbReference type="PROSITE" id="PS00041">
    <property type="entry name" value="HTH_ARAC_FAMILY_1"/>
    <property type="match status" value="1"/>
</dbReference>
<evidence type="ECO:0000259" key="4">
    <source>
        <dbReference type="PROSITE" id="PS01124"/>
    </source>
</evidence>
<accession>A0A845HKM9</accession>
<keyword evidence="1" id="KW-0805">Transcription regulation</keyword>
<dbReference type="GO" id="GO:0000976">
    <property type="term" value="F:transcription cis-regulatory region binding"/>
    <property type="evidence" value="ECO:0007669"/>
    <property type="project" value="TreeGrafter"/>
</dbReference>